<gene>
    <name evidence="1" type="ORF">MHI_LOCUS210226</name>
</gene>
<evidence type="ECO:0000313" key="1">
    <source>
        <dbReference type="EMBL" id="CAD1471013.1"/>
    </source>
</evidence>
<protein>
    <submittedName>
        <fullName evidence="1">Uncharacterized protein</fullName>
    </submittedName>
</protein>
<comment type="caution">
    <text evidence="1">The sequence shown here is derived from an EMBL/GenBank/DDBJ whole genome shotgun (WGS) entry which is preliminary data.</text>
</comment>
<dbReference type="AlphaFoldDB" id="A0A6V7H2J4"/>
<keyword evidence="2" id="KW-1185">Reference proteome</keyword>
<name>A0A6V7H2J4_9HYME</name>
<feature type="non-terminal residue" evidence="1">
    <location>
        <position position="1"/>
    </location>
</feature>
<evidence type="ECO:0000313" key="2">
    <source>
        <dbReference type="Proteomes" id="UP000752696"/>
    </source>
</evidence>
<organism evidence="1 2">
    <name type="scientific">Heterotrigona itama</name>
    <dbReference type="NCBI Taxonomy" id="395501"/>
    <lineage>
        <taxon>Eukaryota</taxon>
        <taxon>Metazoa</taxon>
        <taxon>Ecdysozoa</taxon>
        <taxon>Arthropoda</taxon>
        <taxon>Hexapoda</taxon>
        <taxon>Insecta</taxon>
        <taxon>Pterygota</taxon>
        <taxon>Neoptera</taxon>
        <taxon>Endopterygota</taxon>
        <taxon>Hymenoptera</taxon>
        <taxon>Apocrita</taxon>
        <taxon>Aculeata</taxon>
        <taxon>Apoidea</taxon>
        <taxon>Anthophila</taxon>
        <taxon>Apidae</taxon>
        <taxon>Heterotrigona</taxon>
    </lineage>
</organism>
<sequence>AGSQRDAIWVPSCGSMDLLFQPFFGLPADWLGRNDDASLIETPSWWYH</sequence>
<accession>A0A6V7H2J4</accession>
<dbReference type="EMBL" id="CAJDYZ010004178">
    <property type="protein sequence ID" value="CAD1471013.1"/>
    <property type="molecule type" value="Genomic_DNA"/>
</dbReference>
<feature type="non-terminal residue" evidence="1">
    <location>
        <position position="48"/>
    </location>
</feature>
<dbReference type="Proteomes" id="UP000752696">
    <property type="component" value="Unassembled WGS sequence"/>
</dbReference>
<proteinExistence type="predicted"/>
<reference evidence="1" key="1">
    <citation type="submission" date="2020-07" db="EMBL/GenBank/DDBJ databases">
        <authorList>
            <person name="Nazaruddin N."/>
        </authorList>
    </citation>
    <scope>NUCLEOTIDE SEQUENCE</scope>
</reference>